<feature type="binding site" evidence="9">
    <location>
        <position position="218"/>
    </location>
    <ligand>
        <name>Mg(2+)</name>
        <dbReference type="ChEBI" id="CHEBI:18420"/>
        <label>1</label>
        <note>catalytic</note>
    </ligand>
</feature>
<comment type="catalytic activity">
    <reaction evidence="9">
        <text>2-methylpropanoyl-CoA = butanoyl-CoA</text>
        <dbReference type="Rhea" id="RHEA:13141"/>
        <dbReference type="ChEBI" id="CHEBI:57338"/>
        <dbReference type="ChEBI" id="CHEBI:57371"/>
        <dbReference type="EC" id="5.4.99.13"/>
    </reaction>
</comment>
<feature type="binding site" evidence="9">
    <location>
        <position position="320"/>
    </location>
    <ligand>
        <name>Mg(2+)</name>
        <dbReference type="ChEBI" id="CHEBI:18420"/>
        <label>2</label>
    </ligand>
</feature>
<dbReference type="InterPro" id="IPR053439">
    <property type="entry name" value="IcmF/GTPase_domain"/>
</dbReference>
<dbReference type="PANTHER" id="PTHR43087:SF1">
    <property type="entry name" value="LAO_AO TRANSPORT SYSTEM ATPASE"/>
    <property type="match status" value="1"/>
</dbReference>
<feature type="binding site" evidence="9">
    <location>
        <position position="319"/>
    </location>
    <ligand>
        <name>Mg(2+)</name>
        <dbReference type="ChEBI" id="CHEBI:18420"/>
        <label>2</label>
    </ligand>
</feature>
<comment type="catalytic activity">
    <reaction evidence="9">
        <text>GTP + H2O = GDP + phosphate + H(+)</text>
        <dbReference type="Rhea" id="RHEA:19669"/>
        <dbReference type="ChEBI" id="CHEBI:15377"/>
        <dbReference type="ChEBI" id="CHEBI:15378"/>
        <dbReference type="ChEBI" id="CHEBI:37565"/>
        <dbReference type="ChEBI" id="CHEBI:43474"/>
        <dbReference type="ChEBI" id="CHEBI:58189"/>
    </reaction>
</comment>
<evidence type="ECO:0000256" key="3">
    <source>
        <dbReference type="ARBA" id="ARBA00022741"/>
    </source>
</evidence>
<keyword evidence="12" id="KW-1185">Reference proteome</keyword>
<dbReference type="InterPro" id="IPR027417">
    <property type="entry name" value="P-loop_NTPase"/>
</dbReference>
<feature type="binding site" evidence="9">
    <location>
        <position position="243"/>
    </location>
    <ligand>
        <name>Mg(2+)</name>
        <dbReference type="ChEBI" id="CHEBI:18420"/>
        <label>2</label>
    </ligand>
</feature>
<dbReference type="InterPro" id="IPR016176">
    <property type="entry name" value="Cbl-dep_enz_cat"/>
</dbReference>
<dbReference type="Pfam" id="PF02310">
    <property type="entry name" value="B12-binding"/>
    <property type="match status" value="1"/>
</dbReference>
<comment type="cofactor">
    <cofactor evidence="1 9">
        <name>adenosylcob(III)alamin</name>
        <dbReference type="ChEBI" id="CHEBI:18408"/>
    </cofactor>
</comment>
<feature type="binding site" evidence="9">
    <location>
        <position position="257"/>
    </location>
    <ligand>
        <name>Mg(2+)</name>
        <dbReference type="ChEBI" id="CHEBI:18420"/>
        <label>2</label>
    </ligand>
</feature>
<feature type="binding site" evidence="9">
    <location>
        <position position="319"/>
    </location>
    <ligand>
        <name>Mg(2+)</name>
        <dbReference type="ChEBI" id="CHEBI:18420"/>
        <label>1</label>
        <note>catalytic</note>
    </ligand>
</feature>
<comment type="cofactor">
    <cofactor evidence="9">
        <name>Mg(2+)</name>
        <dbReference type="ChEBI" id="CHEBI:18420"/>
    </cofactor>
</comment>
<feature type="binding site" evidence="9">
    <location>
        <position position="982"/>
    </location>
    <ligand>
        <name>GTP</name>
        <dbReference type="ChEBI" id="CHEBI:37565"/>
    </ligand>
</feature>
<keyword evidence="9" id="KW-0460">Magnesium</keyword>
<dbReference type="Pfam" id="PF01642">
    <property type="entry name" value="MM_CoA_mutase"/>
    <property type="match status" value="2"/>
</dbReference>
<dbReference type="HAMAP" id="MF_02050">
    <property type="entry name" value="IcmF"/>
    <property type="match status" value="1"/>
</dbReference>
<dbReference type="Gene3D" id="3.20.20.240">
    <property type="entry name" value="Methylmalonyl-CoA mutase"/>
    <property type="match status" value="1"/>
</dbReference>
<protein>
    <recommendedName>
        <fullName evidence="9">Fused isobutyryl-CoA mutase</fullName>
    </recommendedName>
    <domain>
        <recommendedName>
            <fullName evidence="9">Isobutyryl-CoA mutase</fullName>
            <shortName evidence="9">ICM</shortName>
            <ecNumber evidence="9">5.4.99.13</ecNumber>
        </recommendedName>
    </domain>
    <domain>
        <recommendedName>
            <fullName evidence="9">P-loop GTPase</fullName>
            <ecNumber evidence="9">3.6.5.-</ecNumber>
        </recommendedName>
        <alternativeName>
            <fullName evidence="9">G-protein chaperone</fullName>
        </alternativeName>
    </domain>
</protein>
<comment type="similarity">
    <text evidence="9">Belongs to the IcmF family.</text>
</comment>
<feature type="binding site" evidence="9">
    <location>
        <position position="830"/>
    </location>
    <ligand>
        <name>substrate</name>
    </ligand>
</feature>
<keyword evidence="5 9" id="KW-0342">GTP-binding</keyword>
<feature type="binding site" evidence="9">
    <location>
        <position position="737"/>
    </location>
    <ligand>
        <name>substrate</name>
    </ligand>
</feature>
<evidence type="ECO:0000256" key="5">
    <source>
        <dbReference type="ARBA" id="ARBA00023134"/>
    </source>
</evidence>
<comment type="caution">
    <text evidence="9">Lacks conserved residue(s) required for the propagation of feature annotation.</text>
</comment>
<dbReference type="SUPFAM" id="SSF51703">
    <property type="entry name" value="Cobalamin (vitamin B12)-dependent enzymes"/>
    <property type="match status" value="1"/>
</dbReference>
<dbReference type="EMBL" id="JABRWJ010000007">
    <property type="protein sequence ID" value="NRF70169.1"/>
    <property type="molecule type" value="Genomic_DNA"/>
</dbReference>
<sequence length="1102" mass="120974">MTNLSAEYKALAEYRPTHKVRFVTAASLFDGHDAAINIMRRILQGMGTEVIHLGHNRSVDEVVTAALQEDVQGIAVSSYQGGHNEYFAYMVELLQARGGEHIQVFGGGGGVIVPAEIRALADQGVRIYSPEDGQRMGLAGMIGEMVMRADRDLSVFAPASLDAIKGQSETAWRALAQLITALENGKVPAEQVAALHQAAKDHPAPVLGITGTGGAGKSSLTDELIRRLRLDQGDALRIAVISIDPSRRKSGGALLGDRIRMNAIAPWSQPAGRTASDDSGQRVYMRSLATRDTGSEVSAALPDVLAACKVAGFDLVIVETSGIGQGDAAIVPMVDVPMYVMTPEYGAASQLEKIDMLDFAEFVAINKFDRKGAPDALRDVAKQVQRNRAAFNVMPDQMPVFGTMASRFNDDGVTALYQALKPRLAALGLPLTDGRLPAVNTRHSTHQTPVVPGARARYLAEISDTVRGYKARARKQATLAREIQQLRESARMLHAAGGSGDALLPLADERASRLDASARKLLAMWPEMQKAYAGDEYVVKIRDKEIRTALIHTTLSGSKIRKVALPQYECHGELLKWLMLDNVPGSYPYTAGTFAFKREGEDPTRMFAGEGDAFRTNRRFKLVSEGMPAKRLSTAFDSVTLYGNDPDLRPDIYGKVGNSGVSIATLDDMKVLYDGFDLCAPNTSVSMTINGPAPTILAMFMNSAVDQQLAKFRTDNGRDPTDTESQKIREWALANVRGTVQADILKEDQGQNTCIFSTEFSLKVMGDIAEFFVHHQVRNFYSVSISGYHIAEAGANPISQLAFTLSNGFTFVEAYLARGMHIDDFAPNLSFFFSNGMDPEYTVLGRVARRIWAVAMKEKYGANERSQKLKYHVQTSGRSLHAQEIAFNDIRTTLQALIAIYDNCNSLHTNAYDEAITTPTEESVRRAMAIQLIINREWGLAKNENPNQGAFVIDELTELVEEAVLAEFEKIAERGGVLGAMETGYQRGKIQEESMHYEMLKHTGEYPIIGVNTFRNPHGDLVPDHIELARSTDDEKRSQLTRLADFHARHAADAPQQLERLKQAVIDNRNVFEVLMDAVRCCSLGQITNALFEVGGQYRRSM</sequence>
<feature type="binding site" evidence="9">
    <location>
        <position position="865"/>
    </location>
    <ligand>
        <name>substrate</name>
    </ligand>
</feature>
<dbReference type="InterPro" id="IPR036724">
    <property type="entry name" value="Cobalamin-bd_sf"/>
</dbReference>
<feature type="binding site" evidence="9">
    <location>
        <position position="781"/>
    </location>
    <ligand>
        <name>substrate</name>
    </ligand>
</feature>
<dbReference type="Gene3D" id="3.40.50.280">
    <property type="entry name" value="Cobalamin-binding domain"/>
    <property type="match status" value="1"/>
</dbReference>
<proteinExistence type="inferred from homology"/>
<dbReference type="Pfam" id="PF03308">
    <property type="entry name" value="MeaB"/>
    <property type="match status" value="1"/>
</dbReference>
<feature type="binding site" description="axial binding residue" evidence="9">
    <location>
        <position position="32"/>
    </location>
    <ligand>
        <name>adenosylcob(III)alamin</name>
        <dbReference type="ChEBI" id="CHEBI:18408"/>
    </ligand>
    <ligandPart>
        <name>Co</name>
        <dbReference type="ChEBI" id="CHEBI:27638"/>
    </ligandPart>
</feature>
<feature type="binding site" evidence="9">
    <location>
        <position position="870"/>
    </location>
    <ligand>
        <name>substrate</name>
    </ligand>
</feature>
<dbReference type="InterPro" id="IPR006158">
    <property type="entry name" value="Cobalamin-bd"/>
</dbReference>
<evidence type="ECO:0000256" key="9">
    <source>
        <dbReference type="HAMAP-Rule" id="MF_02050"/>
    </source>
</evidence>
<feature type="binding site" evidence="9">
    <location>
        <begin position="214"/>
        <end position="219"/>
    </location>
    <ligand>
        <name>GTP</name>
        <dbReference type="ChEBI" id="CHEBI:37565"/>
    </ligand>
</feature>
<keyword evidence="4 9" id="KW-0378">Hydrolase</keyword>
<dbReference type="Gene3D" id="3.40.50.300">
    <property type="entry name" value="P-loop containing nucleotide triphosphate hydrolases"/>
    <property type="match status" value="1"/>
</dbReference>
<keyword evidence="9" id="KW-0479">Metal-binding</keyword>
<dbReference type="EC" id="3.6.5.-" evidence="9"/>
<evidence type="ECO:0000256" key="1">
    <source>
        <dbReference type="ARBA" id="ARBA00001922"/>
    </source>
</evidence>
<keyword evidence="7 9" id="KW-0413">Isomerase</keyword>
<dbReference type="PROSITE" id="PS51332">
    <property type="entry name" value="B12_BINDING"/>
    <property type="match status" value="1"/>
</dbReference>
<evidence type="ECO:0000259" key="10">
    <source>
        <dbReference type="PROSITE" id="PS51332"/>
    </source>
</evidence>
<feature type="domain" description="B12-binding" evidence="10">
    <location>
        <begin position="19"/>
        <end position="156"/>
    </location>
</feature>
<feature type="binding site" evidence="9">
    <location>
        <position position="257"/>
    </location>
    <ligand>
        <name>Mg(2+)</name>
        <dbReference type="ChEBI" id="CHEBI:18420"/>
        <label>1</label>
        <note>catalytic</note>
    </ligand>
</feature>
<dbReference type="InterPro" id="IPR006099">
    <property type="entry name" value="MeMalonylCoA_mutase_a/b_cat"/>
</dbReference>
<accession>A0ABX2ENM6</accession>
<feature type="binding site" evidence="9">
    <location>
        <position position="596"/>
    </location>
    <ligand>
        <name>substrate</name>
    </ligand>
</feature>
<feature type="binding site" evidence="9">
    <location>
        <position position="631"/>
    </location>
    <ligand>
        <name>substrate</name>
    </ligand>
</feature>
<dbReference type="PANTHER" id="PTHR43087">
    <property type="entry name" value="LYSINE/ARGININE/ORNITHINE TRANSPORT SYSTEM KINASE"/>
    <property type="match status" value="1"/>
</dbReference>
<comment type="function">
    <text evidence="9">Catalyzes the reversible interconversion of isobutyryl-CoA and n-butyryl-CoA, using radical chemistry. Also exhibits GTPase activity, associated with its G-protein domain (MeaI) that functions as a chaperone that assists cofactor delivery and proper holo-enzyme assembly.</text>
</comment>
<feature type="region of interest" description="Linker" evidence="9">
    <location>
        <begin position="427"/>
        <end position="588"/>
    </location>
</feature>
<feature type="binding site" evidence="9">
    <location>
        <position position="260"/>
    </location>
    <ligand>
        <name>GTP</name>
        <dbReference type="ChEBI" id="CHEBI:37565"/>
    </ligand>
</feature>
<evidence type="ECO:0000256" key="7">
    <source>
        <dbReference type="ARBA" id="ARBA00023235"/>
    </source>
</evidence>
<evidence type="ECO:0000313" key="12">
    <source>
        <dbReference type="Proteomes" id="UP000737171"/>
    </source>
</evidence>
<dbReference type="EC" id="5.4.99.13" evidence="9"/>
<evidence type="ECO:0000256" key="4">
    <source>
        <dbReference type="ARBA" id="ARBA00022801"/>
    </source>
</evidence>
<comment type="caution">
    <text evidence="11">The sequence shown here is derived from an EMBL/GenBank/DDBJ whole genome shotgun (WGS) entry which is preliminary data.</text>
</comment>
<feature type="binding site" evidence="9">
    <location>
        <position position="244"/>
    </location>
    <ligand>
        <name>Mg(2+)</name>
        <dbReference type="ChEBI" id="CHEBI:18420"/>
        <label>2</label>
    </ligand>
</feature>
<evidence type="ECO:0000256" key="8">
    <source>
        <dbReference type="ARBA" id="ARBA00023285"/>
    </source>
</evidence>
<dbReference type="CDD" id="cd03678">
    <property type="entry name" value="MM_CoA_mutase_1"/>
    <property type="match status" value="1"/>
</dbReference>
<keyword evidence="9" id="KW-0511">Multifunctional enzyme</keyword>
<reference evidence="11 12" key="1">
    <citation type="submission" date="2020-05" db="EMBL/GenBank/DDBJ databases">
        <title>Aquincola sp. isolate from soil.</title>
        <authorList>
            <person name="Han J."/>
            <person name="Kim D.-U."/>
        </authorList>
    </citation>
    <scope>NUCLEOTIDE SEQUENCE [LARGE SCALE GENOMIC DNA]</scope>
    <source>
        <strain evidence="11 12">S2</strain>
    </source>
</reference>
<keyword evidence="2 9" id="KW-0846">Cobalamin</keyword>
<gene>
    <name evidence="9" type="primary">icmF</name>
    <name evidence="11" type="ORF">HLB44_24485</name>
</gene>
<evidence type="ECO:0000313" key="11">
    <source>
        <dbReference type="EMBL" id="NRF70169.1"/>
    </source>
</evidence>
<dbReference type="RefSeq" id="WP_173128510.1">
    <property type="nucleotide sequence ID" value="NZ_JABRWJ010000007.1"/>
</dbReference>
<name>A0ABX2ENM6_9BURK</name>
<evidence type="ECO:0000256" key="2">
    <source>
        <dbReference type="ARBA" id="ARBA00022628"/>
    </source>
</evidence>
<dbReference type="SUPFAM" id="SSF52242">
    <property type="entry name" value="Cobalamin (vitamin B12)-binding domain"/>
    <property type="match status" value="1"/>
</dbReference>
<dbReference type="NCBIfam" id="NF045497">
    <property type="entry name" value="IsobCoAmut_IcmF"/>
    <property type="match status" value="1"/>
</dbReference>
<organism evidence="11 12">
    <name type="scientific">Pseudaquabacterium terrae</name>
    <dbReference type="NCBI Taxonomy" id="2732868"/>
    <lineage>
        <taxon>Bacteria</taxon>
        <taxon>Pseudomonadati</taxon>
        <taxon>Pseudomonadota</taxon>
        <taxon>Betaproteobacteria</taxon>
        <taxon>Burkholderiales</taxon>
        <taxon>Sphaerotilaceae</taxon>
        <taxon>Pseudaquabacterium</taxon>
    </lineage>
</organism>
<dbReference type="Proteomes" id="UP000737171">
    <property type="component" value="Unassembled WGS sequence"/>
</dbReference>
<dbReference type="InterPro" id="IPR052040">
    <property type="entry name" value="GTPase/Isobutyryl-CoA_mutase"/>
</dbReference>
<evidence type="ECO:0000256" key="6">
    <source>
        <dbReference type="ARBA" id="ARBA00023186"/>
    </source>
</evidence>
<keyword evidence="3 9" id="KW-0547">Nucleotide-binding</keyword>
<comment type="subunit">
    <text evidence="9">Homodimer.</text>
</comment>
<dbReference type="SUPFAM" id="SSF52540">
    <property type="entry name" value="P-loop containing nucleoside triphosphate hydrolases"/>
    <property type="match status" value="1"/>
</dbReference>
<feature type="binding site" evidence="9">
    <location>
        <begin position="366"/>
        <end position="369"/>
    </location>
    <ligand>
        <name>GTP</name>
        <dbReference type="ChEBI" id="CHEBI:37565"/>
    </ligand>
</feature>
<dbReference type="InterPro" id="IPR033669">
    <property type="entry name" value="IcmF"/>
</dbReference>
<comment type="domain">
    <text evidence="9">Is composed of four functional domains: the N-terminal 5'-deoxyadenosylcobalamin binding region that is homologous to the small subunit of ICM (IcmB), a middle P-loop GTPase domain (MeaI) that likely acts as a chaperone for ICM, a structured linker region involved in dimer formation, and a C-terminal part that is homologous to the large substrate-binding subunit of ICM (IcmA).</text>
</comment>
<keyword evidence="8 9" id="KW-0170">Cobalt</keyword>
<keyword evidence="6 9" id="KW-0143">Chaperone</keyword>